<dbReference type="Pfam" id="PF02753">
    <property type="entry name" value="PapD_C"/>
    <property type="match status" value="1"/>
</dbReference>
<dbReference type="InterPro" id="IPR050643">
    <property type="entry name" value="Periplasmic_pilus_chap"/>
</dbReference>
<feature type="chain" id="PRO_5026155007" evidence="9">
    <location>
        <begin position="33"/>
        <end position="256"/>
    </location>
</feature>
<dbReference type="PANTHER" id="PTHR30251:SF2">
    <property type="entry name" value="FIMBRIAL CHAPERONE YADV-RELATED"/>
    <property type="match status" value="1"/>
</dbReference>
<dbReference type="InterPro" id="IPR001829">
    <property type="entry name" value="Pili_assmbl_chaperone_bac"/>
</dbReference>
<dbReference type="GO" id="GO:0071555">
    <property type="term" value="P:cell wall organization"/>
    <property type="evidence" value="ECO:0007669"/>
    <property type="project" value="InterPro"/>
</dbReference>
<proteinExistence type="inferred from homology"/>
<evidence type="ECO:0000256" key="7">
    <source>
        <dbReference type="ARBA" id="ARBA00023319"/>
    </source>
</evidence>
<feature type="domain" description="Pili assembly chaperone N-terminal" evidence="10">
    <location>
        <begin position="34"/>
        <end position="156"/>
    </location>
</feature>
<dbReference type="InterPro" id="IPR016147">
    <property type="entry name" value="Pili_assmbl_chaperone_N"/>
</dbReference>
<sequence length="256" mass="28820">MSVVRNLHQRAYKLLPACILLPFAVIVHQANANVIIHATRVIYPQDQREVNIQLTNDAERPSLIQSWIDDGDDKSSFNNTSVPFVLTPPIIRVEPNSGQTLRLTWTGGASLPQDKESIFWLNILDIPPKNTDTPDANMLQMAIRSRLKVFFRPPALSAEGAKKAFYDLQWKYSPSAPKTVLVVNNPSPYFVNISNVKIERNKKEIKSLKGEMIAPGSAAEFRFTALPDNIKNDEIRYEAINDHGSVITIKTTQKTR</sequence>
<dbReference type="KEGG" id="erwi:GN242_06195"/>
<dbReference type="RefSeq" id="WP_156287070.1">
    <property type="nucleotide sequence ID" value="NZ_CP046509.1"/>
</dbReference>
<dbReference type="EMBL" id="CP046509">
    <property type="protein sequence ID" value="QGU86823.1"/>
    <property type="molecule type" value="Genomic_DNA"/>
</dbReference>
<dbReference type="SUPFAM" id="SSF49354">
    <property type="entry name" value="PapD-like"/>
    <property type="match status" value="1"/>
</dbReference>
<gene>
    <name evidence="12" type="ORF">GN242_06195</name>
</gene>
<dbReference type="AlphaFoldDB" id="A0A6I6ERJ1"/>
<evidence type="ECO:0000256" key="5">
    <source>
        <dbReference type="ARBA" id="ARBA00022764"/>
    </source>
</evidence>
<dbReference type="PANTHER" id="PTHR30251">
    <property type="entry name" value="PILUS ASSEMBLY CHAPERONE"/>
    <property type="match status" value="1"/>
</dbReference>
<dbReference type="Pfam" id="PF00345">
    <property type="entry name" value="PapD_N"/>
    <property type="match status" value="1"/>
</dbReference>
<evidence type="ECO:0000259" key="10">
    <source>
        <dbReference type="Pfam" id="PF00345"/>
    </source>
</evidence>
<feature type="signal peptide" evidence="9">
    <location>
        <begin position="1"/>
        <end position="32"/>
    </location>
</feature>
<evidence type="ECO:0000256" key="2">
    <source>
        <dbReference type="ARBA" id="ARBA00007399"/>
    </source>
</evidence>
<evidence type="ECO:0000313" key="13">
    <source>
        <dbReference type="Proteomes" id="UP000424752"/>
    </source>
</evidence>
<dbReference type="PRINTS" id="PR00969">
    <property type="entry name" value="CHAPERONPILI"/>
</dbReference>
<keyword evidence="7" id="KW-0393">Immunoglobulin domain</keyword>
<dbReference type="InterPro" id="IPR013783">
    <property type="entry name" value="Ig-like_fold"/>
</dbReference>
<evidence type="ECO:0000256" key="9">
    <source>
        <dbReference type="SAM" id="SignalP"/>
    </source>
</evidence>
<evidence type="ECO:0000313" key="12">
    <source>
        <dbReference type="EMBL" id="QGU86823.1"/>
    </source>
</evidence>
<dbReference type="GO" id="GO:0030288">
    <property type="term" value="C:outer membrane-bounded periplasmic space"/>
    <property type="evidence" value="ECO:0007669"/>
    <property type="project" value="InterPro"/>
</dbReference>
<dbReference type="FunFam" id="2.60.40.10:FF:000458">
    <property type="entry name" value="Molecular chaperone FimC"/>
    <property type="match status" value="1"/>
</dbReference>
<accession>A0A6I6ERJ1</accession>
<keyword evidence="4 9" id="KW-0732">Signal</keyword>
<comment type="similarity">
    <text evidence="2 8">Belongs to the periplasmic pilus chaperone family.</text>
</comment>
<dbReference type="Gene3D" id="2.60.40.10">
    <property type="entry name" value="Immunoglobulins"/>
    <property type="match status" value="2"/>
</dbReference>
<dbReference type="InterPro" id="IPR008962">
    <property type="entry name" value="PapD-like_sf"/>
</dbReference>
<dbReference type="SUPFAM" id="SSF49584">
    <property type="entry name" value="Periplasmic chaperone C-domain"/>
    <property type="match status" value="1"/>
</dbReference>
<dbReference type="PROSITE" id="PS00635">
    <property type="entry name" value="PILI_CHAPERONE"/>
    <property type="match status" value="1"/>
</dbReference>
<dbReference type="Proteomes" id="UP000424752">
    <property type="component" value="Chromosome"/>
</dbReference>
<name>A0A6I6ERJ1_9GAMM</name>
<keyword evidence="3" id="KW-1029">Fimbrium biogenesis</keyword>
<feature type="domain" description="Pili assembly chaperone C-terminal" evidence="11">
    <location>
        <begin position="183"/>
        <end position="246"/>
    </location>
</feature>
<protein>
    <submittedName>
        <fullName evidence="12">Fimbria/pilus periplasmic chaperone</fullName>
    </submittedName>
</protein>
<keyword evidence="5" id="KW-0574">Periplasm</keyword>
<keyword evidence="6 8" id="KW-0143">Chaperone</keyword>
<evidence type="ECO:0000256" key="6">
    <source>
        <dbReference type="ARBA" id="ARBA00023186"/>
    </source>
</evidence>
<reference evidence="12 13" key="1">
    <citation type="submission" date="2019-12" db="EMBL/GenBank/DDBJ databases">
        <title>Erwinia sp. nov., isolated from droppings of birds in the Qinghai-Tiebt plateau of China.</title>
        <authorList>
            <person name="Ge Y."/>
        </authorList>
    </citation>
    <scope>NUCLEOTIDE SEQUENCE [LARGE SCALE GENOMIC DNA]</scope>
    <source>
        <strain evidence="12 13">J780</strain>
    </source>
</reference>
<dbReference type="InterPro" id="IPR018046">
    <property type="entry name" value="Pili_assmbl_chaperone_CS"/>
</dbReference>
<evidence type="ECO:0000256" key="8">
    <source>
        <dbReference type="RuleBase" id="RU003918"/>
    </source>
</evidence>
<evidence type="ECO:0000259" key="11">
    <source>
        <dbReference type="Pfam" id="PF02753"/>
    </source>
</evidence>
<dbReference type="InterPro" id="IPR016148">
    <property type="entry name" value="Pili_assmbl_chaperone_C"/>
</dbReference>
<evidence type="ECO:0000256" key="3">
    <source>
        <dbReference type="ARBA" id="ARBA00022558"/>
    </source>
</evidence>
<evidence type="ECO:0000256" key="4">
    <source>
        <dbReference type="ARBA" id="ARBA00022729"/>
    </source>
</evidence>
<organism evidence="12 13">
    <name type="scientific">Erwinia sorbitola</name>
    <dbReference type="NCBI Taxonomy" id="2681984"/>
    <lineage>
        <taxon>Bacteria</taxon>
        <taxon>Pseudomonadati</taxon>
        <taxon>Pseudomonadota</taxon>
        <taxon>Gammaproteobacteria</taxon>
        <taxon>Enterobacterales</taxon>
        <taxon>Erwiniaceae</taxon>
        <taxon>Erwinia</taxon>
    </lineage>
</organism>
<dbReference type="InterPro" id="IPR036316">
    <property type="entry name" value="Pili_assmbl_chap_C_dom_sf"/>
</dbReference>
<comment type="subcellular location">
    <subcellularLocation>
        <location evidence="1 8">Periplasm</location>
    </subcellularLocation>
</comment>
<evidence type="ECO:0000256" key="1">
    <source>
        <dbReference type="ARBA" id="ARBA00004418"/>
    </source>
</evidence>